<evidence type="ECO:0000256" key="1">
    <source>
        <dbReference type="SAM" id="MobiDB-lite"/>
    </source>
</evidence>
<accession>I4BNU0</accession>
<feature type="signal peptide" evidence="2">
    <location>
        <begin position="1"/>
        <end position="26"/>
    </location>
</feature>
<sequence length="130" mass="12911" precursor="true">MAEHAPSTARRLAVSFGMGVSALAAAASLMTFGVGTASADDLVPDPSVAGNGREPDGAVRESATQGDVRSAGMGEAVSPAGSGDVRGSNKAAPGTKAWVFPGASGDISACVYSGPWCANWMAIPFDLNNP</sequence>
<protein>
    <submittedName>
        <fullName evidence="3">Uncharacterized protein</fullName>
    </submittedName>
</protein>
<feature type="region of interest" description="Disordered" evidence="1">
    <location>
        <begin position="41"/>
        <end position="94"/>
    </location>
</feature>
<evidence type="ECO:0000313" key="3">
    <source>
        <dbReference type="EMBL" id="AFM18947.1"/>
    </source>
</evidence>
<keyword evidence="4" id="KW-1185">Reference proteome</keyword>
<dbReference type="AlphaFoldDB" id="I4BNU0"/>
<name>I4BNU0_MYCCN</name>
<dbReference type="HOGENOM" id="CLU_1946417_0_0_11"/>
<evidence type="ECO:0000313" key="4">
    <source>
        <dbReference type="Proteomes" id="UP000006057"/>
    </source>
</evidence>
<gene>
    <name evidence="3" type="ordered locus">Mycch_4232</name>
</gene>
<dbReference type="KEGG" id="mcb:Mycch_4232"/>
<dbReference type="OrthoDB" id="4628239at2"/>
<organism evidence="3 4">
    <name type="scientific">Mycolicibacterium chubuense (strain NBB4)</name>
    <name type="common">Mycobacterium chubuense</name>
    <dbReference type="NCBI Taxonomy" id="710421"/>
    <lineage>
        <taxon>Bacteria</taxon>
        <taxon>Bacillati</taxon>
        <taxon>Actinomycetota</taxon>
        <taxon>Actinomycetes</taxon>
        <taxon>Mycobacteriales</taxon>
        <taxon>Mycobacteriaceae</taxon>
        <taxon>Mycolicibacterium</taxon>
    </lineage>
</organism>
<reference evidence="3 4" key="1">
    <citation type="submission" date="2012-06" db="EMBL/GenBank/DDBJ databases">
        <title>Complete sequence of chromosome of Mycobacterium chubuense NBB4.</title>
        <authorList>
            <consortium name="US DOE Joint Genome Institute"/>
            <person name="Lucas S."/>
            <person name="Han J."/>
            <person name="Lapidus A."/>
            <person name="Cheng J.-F."/>
            <person name="Goodwin L."/>
            <person name="Pitluck S."/>
            <person name="Peters L."/>
            <person name="Mikhailova N."/>
            <person name="Teshima H."/>
            <person name="Detter J.C."/>
            <person name="Han C."/>
            <person name="Tapia R."/>
            <person name="Land M."/>
            <person name="Hauser L."/>
            <person name="Kyrpides N."/>
            <person name="Ivanova N."/>
            <person name="Pagani I."/>
            <person name="Mattes T."/>
            <person name="Holmes A."/>
            <person name="Rutledge P."/>
            <person name="Paulsen I."/>
            <person name="Coleman N."/>
            <person name="Woyke T."/>
        </authorList>
    </citation>
    <scope>NUCLEOTIDE SEQUENCE [LARGE SCALE GENOMIC DNA]</scope>
    <source>
        <strain evidence="3 4">NBB4</strain>
    </source>
</reference>
<dbReference type="PATRIC" id="fig|710421.3.peg.4226"/>
<dbReference type="RefSeq" id="WP_014817418.1">
    <property type="nucleotide sequence ID" value="NC_018027.1"/>
</dbReference>
<evidence type="ECO:0000256" key="2">
    <source>
        <dbReference type="SAM" id="SignalP"/>
    </source>
</evidence>
<feature type="chain" id="PRO_5039029924" evidence="2">
    <location>
        <begin position="27"/>
        <end position="130"/>
    </location>
</feature>
<dbReference type="eggNOG" id="ENOG5032I0M">
    <property type="taxonomic scope" value="Bacteria"/>
</dbReference>
<dbReference type="EMBL" id="CP003053">
    <property type="protein sequence ID" value="AFM18947.1"/>
    <property type="molecule type" value="Genomic_DNA"/>
</dbReference>
<dbReference type="Proteomes" id="UP000006057">
    <property type="component" value="Chromosome"/>
</dbReference>
<proteinExistence type="predicted"/>
<keyword evidence="2" id="KW-0732">Signal</keyword>